<evidence type="ECO:0000313" key="3">
    <source>
        <dbReference type="EMBL" id="KPA79180.1"/>
    </source>
</evidence>
<sequence>MASFLSVAPDNVLDSIFIFCDYGELFASSHVCTSWRRRTGNSIMWRRVAQEDLDRARGTEYQIVATPVQKRAGLSSSFNVAHLYTVEVRTRRCQREQHESAAYGDGAGRHGGGYASHGYSNSSNSSGARTVPSYAQNLQMYSFGGGSTSAIAASVERVYGGGGGGGELERNPSSTCFATLGSTAKVRRVCMRYLQPLRFTAGDAVAAALLRASRNAAHAVASSVAEDSHDDAAEGEKALPLWEDGSILRRGVLLCDPHDPCTFCYYAATLRRPWCTVLMDRFVVDDALLVDFITHNRDGDGGGNSEAATCIDLAFRVEELPVVRNDPRDPSHLVKPAQPVGIRIGVIEESQLDAYRRGLQQVVSSMAFYSLSDAQNADDESATSASKDSDDFYGNDHRANPTHNTTASQDYAWGALDAGPTGRGIAGGGGVSWSYTARGGHTLSDDVDDPNSAAAAEAEVAAWLQASVREATQASPDHSGAAKTSYSPSASSKPLEFWAQAPDTRAPTSTRAPTAAPYTSHSSAAHKRSAVSAAVSNDDDGGAFVLGDTPGSFGYDTEGGYISEASSYPLGAPLQKGDVVHLQFFHDEDVIVVTRNRERLGTLVADAFSERQRWCVAVSLQNCGVRFIPPRLN</sequence>
<protein>
    <recommendedName>
        <fullName evidence="2">F-box domain-containing protein</fullName>
    </recommendedName>
</protein>
<feature type="region of interest" description="Disordered" evidence="1">
    <location>
        <begin position="377"/>
        <end position="406"/>
    </location>
</feature>
<dbReference type="VEuPathDB" id="TriTrypDB:LpyrH10_11_1400"/>
<dbReference type="InterPro" id="IPR036047">
    <property type="entry name" value="F-box-like_dom_sf"/>
</dbReference>
<dbReference type="Gene3D" id="1.20.1280.50">
    <property type="match status" value="1"/>
</dbReference>
<dbReference type="OMA" id="RSANNGP"/>
<dbReference type="RefSeq" id="XP_015657618.1">
    <property type="nucleotide sequence ID" value="XM_015803793.1"/>
</dbReference>
<evidence type="ECO:0000256" key="1">
    <source>
        <dbReference type="SAM" id="MobiDB-lite"/>
    </source>
</evidence>
<feature type="compositionally biased region" description="Low complexity" evidence="1">
    <location>
        <begin position="501"/>
        <end position="520"/>
    </location>
</feature>
<dbReference type="Proteomes" id="UP000037923">
    <property type="component" value="Unassembled WGS sequence"/>
</dbReference>
<proteinExistence type="predicted"/>
<keyword evidence="4" id="KW-1185">Reference proteome</keyword>
<gene>
    <name evidence="3" type="ORF">ABB37_05675</name>
</gene>
<dbReference type="AlphaFoldDB" id="A0A0M9FZ91"/>
<dbReference type="OrthoDB" id="10429081at2759"/>
<feature type="compositionally biased region" description="Polar residues" evidence="1">
    <location>
        <begin position="470"/>
        <end position="492"/>
    </location>
</feature>
<dbReference type="InterPro" id="IPR043136">
    <property type="entry name" value="B30.2/SPRY_sf"/>
</dbReference>
<feature type="domain" description="F-box" evidence="2">
    <location>
        <begin position="2"/>
        <end position="48"/>
    </location>
</feature>
<accession>A0A0M9FZ91</accession>
<evidence type="ECO:0000313" key="4">
    <source>
        <dbReference type="Proteomes" id="UP000037923"/>
    </source>
</evidence>
<comment type="caution">
    <text evidence="3">The sequence shown here is derived from an EMBL/GenBank/DDBJ whole genome shotgun (WGS) entry which is preliminary data.</text>
</comment>
<feature type="compositionally biased region" description="Basic and acidic residues" evidence="1">
    <location>
        <begin position="387"/>
        <end position="399"/>
    </location>
</feature>
<organism evidence="3 4">
    <name type="scientific">Leptomonas pyrrhocoris</name>
    <name type="common">Firebug parasite</name>
    <dbReference type="NCBI Taxonomy" id="157538"/>
    <lineage>
        <taxon>Eukaryota</taxon>
        <taxon>Discoba</taxon>
        <taxon>Euglenozoa</taxon>
        <taxon>Kinetoplastea</taxon>
        <taxon>Metakinetoplastina</taxon>
        <taxon>Trypanosomatida</taxon>
        <taxon>Trypanosomatidae</taxon>
        <taxon>Leishmaniinae</taxon>
        <taxon>Leptomonas</taxon>
    </lineage>
</organism>
<dbReference type="GeneID" id="26905965"/>
<dbReference type="EMBL" id="LGTL01000011">
    <property type="protein sequence ID" value="KPA79180.1"/>
    <property type="molecule type" value="Genomic_DNA"/>
</dbReference>
<evidence type="ECO:0000259" key="2">
    <source>
        <dbReference type="PROSITE" id="PS50181"/>
    </source>
</evidence>
<dbReference type="RefSeq" id="XP_015657619.1">
    <property type="nucleotide sequence ID" value="XM_015803794.1"/>
</dbReference>
<name>A0A0M9FZ91_LEPPY</name>
<reference evidence="3 4" key="1">
    <citation type="submission" date="2015-07" db="EMBL/GenBank/DDBJ databases">
        <title>High-quality genome of monoxenous trypanosomatid Leptomonas pyrrhocoris.</title>
        <authorList>
            <person name="Flegontov P."/>
            <person name="Butenko A."/>
            <person name="Firsov S."/>
            <person name="Vlcek C."/>
            <person name="Logacheva M.D."/>
            <person name="Field M."/>
            <person name="Filatov D."/>
            <person name="Flegontova O."/>
            <person name="Gerasimov E."/>
            <person name="Jackson A.P."/>
            <person name="Kelly S."/>
            <person name="Opperdoes F."/>
            <person name="O'Reilly A."/>
            <person name="Votypka J."/>
            <person name="Yurchenko V."/>
            <person name="Lukes J."/>
        </authorList>
    </citation>
    <scope>NUCLEOTIDE SEQUENCE [LARGE SCALE GENOMIC DNA]</scope>
    <source>
        <strain evidence="3">H10</strain>
    </source>
</reference>
<dbReference type="EMBL" id="LGTL01000011">
    <property type="protein sequence ID" value="KPA79179.1"/>
    <property type="molecule type" value="Genomic_DNA"/>
</dbReference>
<feature type="region of interest" description="Disordered" evidence="1">
    <location>
        <begin position="470"/>
        <end position="523"/>
    </location>
</feature>
<dbReference type="SUPFAM" id="SSF81383">
    <property type="entry name" value="F-box domain"/>
    <property type="match status" value="1"/>
</dbReference>
<dbReference type="Gene3D" id="2.60.120.920">
    <property type="match status" value="1"/>
</dbReference>
<dbReference type="InterPro" id="IPR001810">
    <property type="entry name" value="F-box_dom"/>
</dbReference>
<dbReference type="PROSITE" id="PS50181">
    <property type="entry name" value="FBOX"/>
    <property type="match status" value="1"/>
</dbReference>